<dbReference type="OrthoDB" id="10522625at2759"/>
<evidence type="ECO:0000313" key="1">
    <source>
        <dbReference type="EMBL" id="EUC29392.1"/>
    </source>
</evidence>
<gene>
    <name evidence="1" type="ORF">COCCADRAFT_29519</name>
</gene>
<dbReference type="RefSeq" id="XP_007716303.1">
    <property type="nucleotide sequence ID" value="XM_007718113.1"/>
</dbReference>
<evidence type="ECO:0000313" key="2">
    <source>
        <dbReference type="Proteomes" id="UP000053841"/>
    </source>
</evidence>
<dbReference type="AlphaFoldDB" id="W6XPU6"/>
<dbReference type="EMBL" id="KI964750">
    <property type="protein sequence ID" value="EUC29392.1"/>
    <property type="molecule type" value="Genomic_DNA"/>
</dbReference>
<dbReference type="KEGG" id="bze:COCCADRAFT_29519"/>
<dbReference type="HOGENOM" id="CLU_1461065_0_0_1"/>
<organism evidence="1 2">
    <name type="scientific">Cochliobolus carbonum (strain 26-R-13)</name>
    <name type="common">Maize leaf spot fungus</name>
    <name type="synonym">Bipolaris zeicola</name>
    <dbReference type="NCBI Taxonomy" id="930089"/>
    <lineage>
        <taxon>Eukaryota</taxon>
        <taxon>Fungi</taxon>
        <taxon>Dikarya</taxon>
        <taxon>Ascomycota</taxon>
        <taxon>Pezizomycotina</taxon>
        <taxon>Dothideomycetes</taxon>
        <taxon>Pleosporomycetidae</taxon>
        <taxon>Pleosporales</taxon>
        <taxon>Pleosporineae</taxon>
        <taxon>Pleosporaceae</taxon>
        <taxon>Bipolaris</taxon>
    </lineage>
</organism>
<proteinExistence type="predicted"/>
<sequence length="185" mass="21494">MYAPSGFMAERLITQIGYNPSKCRYFVPVLKRWNTIPWMRQPLRGTRLRLLLHQRRHFQPASLPSSSGPMIPNNCQADKEACLLREQEAIANLNEQTKTCNAREEMLMNQLNEQTTTCKAREDLLTAQFNTANAELLLKQQQQPKCDAMLAEESIRRARHFRYQGCYTESRDRVLGGEKRLPIPR</sequence>
<dbReference type="Proteomes" id="UP000053841">
    <property type="component" value="Unassembled WGS sequence"/>
</dbReference>
<protein>
    <submittedName>
        <fullName evidence="1">Uncharacterized protein</fullName>
    </submittedName>
</protein>
<dbReference type="GeneID" id="19146586"/>
<accession>W6XPU6</accession>
<keyword evidence="2" id="KW-1185">Reference proteome</keyword>
<reference evidence="1 2" key="1">
    <citation type="journal article" date="2013" name="PLoS Genet.">
        <title>Comparative genome structure, secondary metabolite, and effector coding capacity across Cochliobolus pathogens.</title>
        <authorList>
            <person name="Condon B.J."/>
            <person name="Leng Y."/>
            <person name="Wu D."/>
            <person name="Bushley K.E."/>
            <person name="Ohm R.A."/>
            <person name="Otillar R."/>
            <person name="Martin J."/>
            <person name="Schackwitz W."/>
            <person name="Grimwood J."/>
            <person name="MohdZainudin N."/>
            <person name="Xue C."/>
            <person name="Wang R."/>
            <person name="Manning V.A."/>
            <person name="Dhillon B."/>
            <person name="Tu Z.J."/>
            <person name="Steffenson B.J."/>
            <person name="Salamov A."/>
            <person name="Sun H."/>
            <person name="Lowry S."/>
            <person name="LaButti K."/>
            <person name="Han J."/>
            <person name="Copeland A."/>
            <person name="Lindquist E."/>
            <person name="Barry K."/>
            <person name="Schmutz J."/>
            <person name="Baker S.E."/>
            <person name="Ciuffetti L.M."/>
            <person name="Grigoriev I.V."/>
            <person name="Zhong S."/>
            <person name="Turgeon B.G."/>
        </authorList>
    </citation>
    <scope>NUCLEOTIDE SEQUENCE [LARGE SCALE GENOMIC DNA]</scope>
    <source>
        <strain evidence="1 2">26-R-13</strain>
    </source>
</reference>
<name>W6XPU6_COCC2</name>